<evidence type="ECO:0000313" key="2">
    <source>
        <dbReference type="EMBL" id="MBZ3871216.1"/>
    </source>
</evidence>
<sequence length="125" mass="13962">MTGLVKAVMEMSSKIQPAPPKEYIPMVKEVSLALRTLLATVDETIPVLPTSTLREIEMTQKLLNCDLGELISKMQLAQQCTMTSLQQEYKKQMLTAAHTLMVDAKNLLDAIDQARLKLLGQVRPH</sequence>
<keyword evidence="3" id="KW-1185">Reference proteome</keyword>
<reference evidence="2" key="1">
    <citation type="submission" date="2020-03" db="EMBL/GenBank/DDBJ databases">
        <title>Studies in the Genomics of Life Span.</title>
        <authorList>
            <person name="Glass D."/>
        </authorList>
    </citation>
    <scope>NUCLEOTIDE SEQUENCE</scope>
    <source>
        <strain evidence="2">SUZIE</strain>
        <tissue evidence="2">Muscle</tissue>
    </source>
</reference>
<feature type="domain" description="Focal AT" evidence="1">
    <location>
        <begin position="2"/>
        <end position="117"/>
    </location>
</feature>
<keyword evidence="2" id="KW-0418">Kinase</keyword>
<dbReference type="PANTHER" id="PTHR46221">
    <property type="entry name" value="FERM AND PDZ DOMAIN-CONTAINING PROTEIN FAMILY MEMBER"/>
    <property type="match status" value="1"/>
</dbReference>
<name>A0AA41SSB3_SCICA</name>
<dbReference type="SUPFAM" id="SSF68993">
    <property type="entry name" value="FAT domain of focal adhesion kinase"/>
    <property type="match status" value="1"/>
</dbReference>
<dbReference type="GO" id="GO:0004713">
    <property type="term" value="F:protein tyrosine kinase activity"/>
    <property type="evidence" value="ECO:0007669"/>
    <property type="project" value="InterPro"/>
</dbReference>
<dbReference type="InterPro" id="IPR005189">
    <property type="entry name" value="Focal_adhesion_kin_target_dom"/>
</dbReference>
<dbReference type="Gene3D" id="1.20.5.540">
    <property type="entry name" value="Single helix bin"/>
    <property type="match status" value="1"/>
</dbReference>
<evidence type="ECO:0000313" key="3">
    <source>
        <dbReference type="Proteomes" id="UP001166674"/>
    </source>
</evidence>
<dbReference type="Proteomes" id="UP001166674">
    <property type="component" value="Unassembled WGS sequence"/>
</dbReference>
<accession>A0AA41SSB3</accession>
<gene>
    <name evidence="2" type="ORF">SUZIE_111830</name>
</gene>
<comment type="caution">
    <text evidence="2">The sequence shown here is derived from an EMBL/GenBank/DDBJ whole genome shotgun (WGS) entry which is preliminary data.</text>
</comment>
<protein>
    <submittedName>
        <fullName evidence="2">Focal adhesion kinase 1</fullName>
    </submittedName>
</protein>
<dbReference type="Gene3D" id="1.20.120.330">
    <property type="entry name" value="Nucleotidyltransferases domain 2"/>
    <property type="match status" value="1"/>
</dbReference>
<dbReference type="FunFam" id="1.20.120.330:FF:000001">
    <property type="entry name" value="focal adhesion kinase 1 isoform X1"/>
    <property type="match status" value="1"/>
</dbReference>
<dbReference type="Pfam" id="PF03623">
    <property type="entry name" value="Focal_AT"/>
    <property type="match status" value="1"/>
</dbReference>
<dbReference type="PANTHER" id="PTHR46221:SF12">
    <property type="entry name" value="NON-SPECIFIC PROTEIN-TYROSINE KINASE"/>
    <property type="match status" value="1"/>
</dbReference>
<organism evidence="2 3">
    <name type="scientific">Sciurus carolinensis</name>
    <name type="common">Eastern gray squirrel</name>
    <dbReference type="NCBI Taxonomy" id="30640"/>
    <lineage>
        <taxon>Eukaryota</taxon>
        <taxon>Metazoa</taxon>
        <taxon>Chordata</taxon>
        <taxon>Craniata</taxon>
        <taxon>Vertebrata</taxon>
        <taxon>Euteleostomi</taxon>
        <taxon>Mammalia</taxon>
        <taxon>Eutheria</taxon>
        <taxon>Euarchontoglires</taxon>
        <taxon>Glires</taxon>
        <taxon>Rodentia</taxon>
        <taxon>Sciuromorpha</taxon>
        <taxon>Sciuridae</taxon>
        <taxon>Sciurinae</taxon>
        <taxon>Sciurini</taxon>
        <taxon>Sciurus</taxon>
    </lineage>
</organism>
<evidence type="ECO:0000259" key="1">
    <source>
        <dbReference type="Pfam" id="PF03623"/>
    </source>
</evidence>
<dbReference type="GO" id="GO:0007172">
    <property type="term" value="P:signal complex assembly"/>
    <property type="evidence" value="ECO:0007669"/>
    <property type="project" value="InterPro"/>
</dbReference>
<dbReference type="AlphaFoldDB" id="A0AA41SSB3"/>
<proteinExistence type="predicted"/>
<dbReference type="EMBL" id="JAATJV010163141">
    <property type="protein sequence ID" value="MBZ3871216.1"/>
    <property type="molecule type" value="Genomic_DNA"/>
</dbReference>
<dbReference type="InterPro" id="IPR036137">
    <property type="entry name" value="Focal_adhe_kin_target_dom_sf"/>
</dbReference>
<keyword evidence="2" id="KW-0808">Transferase</keyword>
<dbReference type="GO" id="GO:0005925">
    <property type="term" value="C:focal adhesion"/>
    <property type="evidence" value="ECO:0007669"/>
    <property type="project" value="InterPro"/>
</dbReference>